<dbReference type="EMBL" id="JBHTBZ010000032">
    <property type="protein sequence ID" value="MFC7461110.1"/>
    <property type="molecule type" value="Genomic_DNA"/>
</dbReference>
<protein>
    <recommendedName>
        <fullName evidence="2">Negative regulator of flagellin synthesis</fullName>
    </recommendedName>
    <alternativeName>
        <fullName evidence="8">Anti-sigma-28 factor</fullName>
    </alternativeName>
</protein>
<keyword evidence="11" id="KW-0966">Cell projection</keyword>
<keyword evidence="11" id="KW-0282">Flagellum</keyword>
<organism evidence="11 12">
    <name type="scientific">Hydrogenophaga defluvii</name>
    <dbReference type="NCBI Taxonomy" id="249410"/>
    <lineage>
        <taxon>Bacteria</taxon>
        <taxon>Pseudomonadati</taxon>
        <taxon>Pseudomonadota</taxon>
        <taxon>Betaproteobacteria</taxon>
        <taxon>Burkholderiales</taxon>
        <taxon>Comamonadaceae</taxon>
        <taxon>Hydrogenophaga</taxon>
    </lineage>
</organism>
<evidence type="ECO:0000256" key="9">
    <source>
        <dbReference type="SAM" id="MobiDB-lite"/>
    </source>
</evidence>
<reference evidence="12" key="1">
    <citation type="journal article" date="2019" name="Int. J. Syst. Evol. Microbiol.">
        <title>The Global Catalogue of Microorganisms (GCM) 10K type strain sequencing project: providing services to taxonomists for standard genome sequencing and annotation.</title>
        <authorList>
            <consortium name="The Broad Institute Genomics Platform"/>
            <consortium name="The Broad Institute Genome Sequencing Center for Infectious Disease"/>
            <person name="Wu L."/>
            <person name="Ma J."/>
        </authorList>
    </citation>
    <scope>NUCLEOTIDE SEQUENCE [LARGE SCALE GENOMIC DNA]</scope>
    <source>
        <strain evidence="12">CCUG 53903</strain>
    </source>
</reference>
<accession>A0ABW2SCA9</accession>
<evidence type="ECO:0000313" key="11">
    <source>
        <dbReference type="EMBL" id="MFC7461110.1"/>
    </source>
</evidence>
<keyword evidence="12" id="KW-1185">Reference proteome</keyword>
<evidence type="ECO:0000256" key="2">
    <source>
        <dbReference type="ARBA" id="ARBA00017823"/>
    </source>
</evidence>
<evidence type="ECO:0000256" key="5">
    <source>
        <dbReference type="ARBA" id="ARBA00023015"/>
    </source>
</evidence>
<evidence type="ECO:0000256" key="3">
    <source>
        <dbReference type="ARBA" id="ARBA00022491"/>
    </source>
</evidence>
<feature type="compositionally biased region" description="Low complexity" evidence="9">
    <location>
        <begin position="7"/>
        <end position="19"/>
    </location>
</feature>
<comment type="function">
    <text evidence="7">Responsible for the coupling of flagellin expression to flagellar assembly by preventing expression of the flagellin genes when a component of the middle class of proteins is defective. It negatively regulates flagellar genes by inhibiting the activity of FliA by directly binding to FliA.</text>
</comment>
<proteinExistence type="inferred from homology"/>
<evidence type="ECO:0000313" key="12">
    <source>
        <dbReference type="Proteomes" id="UP001596457"/>
    </source>
</evidence>
<dbReference type="Proteomes" id="UP001596457">
    <property type="component" value="Unassembled WGS sequence"/>
</dbReference>
<evidence type="ECO:0000256" key="1">
    <source>
        <dbReference type="ARBA" id="ARBA00005322"/>
    </source>
</evidence>
<dbReference type="Pfam" id="PF04316">
    <property type="entry name" value="FlgM"/>
    <property type="match status" value="1"/>
</dbReference>
<sequence>MKINNLPDKPAGAATGAGKPADRLPAANTQRNEAAGEAGVTVSLSATSQTISASVARAGGDVFNAQKVQAIKSAIENGTFTINSEAIADKLLSNARDMLGVAAK</sequence>
<evidence type="ECO:0000256" key="6">
    <source>
        <dbReference type="ARBA" id="ARBA00023163"/>
    </source>
</evidence>
<evidence type="ECO:0000259" key="10">
    <source>
        <dbReference type="Pfam" id="PF04316"/>
    </source>
</evidence>
<evidence type="ECO:0000256" key="7">
    <source>
        <dbReference type="ARBA" id="ARBA00024739"/>
    </source>
</evidence>
<dbReference type="InterPro" id="IPR031316">
    <property type="entry name" value="FlgM_C"/>
</dbReference>
<dbReference type="InterPro" id="IPR035890">
    <property type="entry name" value="Anti-sigma-28_factor_FlgM_sf"/>
</dbReference>
<dbReference type="SUPFAM" id="SSF101498">
    <property type="entry name" value="Anti-sigma factor FlgM"/>
    <property type="match status" value="1"/>
</dbReference>
<feature type="domain" description="Anti-sigma-28 factor FlgM C-terminal" evidence="10">
    <location>
        <begin position="41"/>
        <end position="92"/>
    </location>
</feature>
<name>A0ABW2SCA9_9BURK</name>
<gene>
    <name evidence="11" type="primary">flgM</name>
    <name evidence="11" type="ORF">ACFQU0_11820</name>
</gene>
<evidence type="ECO:0000256" key="8">
    <source>
        <dbReference type="ARBA" id="ARBA00030117"/>
    </source>
</evidence>
<keyword evidence="6" id="KW-0804">Transcription</keyword>
<comment type="caution">
    <text evidence="11">The sequence shown here is derived from an EMBL/GenBank/DDBJ whole genome shotgun (WGS) entry which is preliminary data.</text>
</comment>
<keyword evidence="4" id="KW-1005">Bacterial flagellum biogenesis</keyword>
<dbReference type="NCBIfam" id="TIGR03824">
    <property type="entry name" value="FlgM_jcvi"/>
    <property type="match status" value="1"/>
</dbReference>
<evidence type="ECO:0000256" key="4">
    <source>
        <dbReference type="ARBA" id="ARBA00022795"/>
    </source>
</evidence>
<dbReference type="InterPro" id="IPR007412">
    <property type="entry name" value="FlgM"/>
</dbReference>
<feature type="region of interest" description="Disordered" evidence="9">
    <location>
        <begin position="1"/>
        <end position="41"/>
    </location>
</feature>
<dbReference type="RefSeq" id="WP_382200980.1">
    <property type="nucleotide sequence ID" value="NZ_JBHTBZ010000032.1"/>
</dbReference>
<keyword evidence="3" id="KW-0678">Repressor</keyword>
<keyword evidence="11" id="KW-0969">Cilium</keyword>
<comment type="similarity">
    <text evidence="1">Belongs to the FlgM family.</text>
</comment>
<keyword evidence="5" id="KW-0805">Transcription regulation</keyword>